<dbReference type="GO" id="GO:0005778">
    <property type="term" value="C:peroxisomal membrane"/>
    <property type="evidence" value="ECO:0007669"/>
    <property type="project" value="UniProtKB-SubCell"/>
</dbReference>
<dbReference type="AlphaFoldDB" id="A0A9W9EHG9"/>
<comment type="caution">
    <text evidence="7">The sequence shown here is derived from an EMBL/GenBank/DDBJ whole genome shotgun (WGS) entry which is preliminary data.</text>
</comment>
<keyword evidence="8" id="KW-1185">Reference proteome</keyword>
<evidence type="ECO:0000256" key="5">
    <source>
        <dbReference type="SAM" id="MobiDB-lite"/>
    </source>
</evidence>
<dbReference type="Proteomes" id="UP001141434">
    <property type="component" value="Unassembled WGS sequence"/>
</dbReference>
<keyword evidence="6" id="KW-1133">Transmembrane helix</keyword>
<dbReference type="Pfam" id="PF05648">
    <property type="entry name" value="PEX11"/>
    <property type="match status" value="1"/>
</dbReference>
<evidence type="ECO:0000256" key="3">
    <source>
        <dbReference type="ARBA" id="ARBA00023140"/>
    </source>
</evidence>
<keyword evidence="3" id="KW-0576">Peroxisome</keyword>
<dbReference type="EMBL" id="JAPMSZ010000012">
    <property type="protein sequence ID" value="KAJ5081891.1"/>
    <property type="molecule type" value="Genomic_DNA"/>
</dbReference>
<dbReference type="GeneID" id="81399849"/>
<keyword evidence="2 6" id="KW-0472">Membrane</keyword>
<name>A0A9W9EHG9_9EURO</name>
<feature type="region of interest" description="Disordered" evidence="5">
    <location>
        <begin position="176"/>
        <end position="203"/>
    </location>
</feature>
<dbReference type="GO" id="GO:0016559">
    <property type="term" value="P:peroxisome fission"/>
    <property type="evidence" value="ECO:0007669"/>
    <property type="project" value="InterPro"/>
</dbReference>
<evidence type="ECO:0000256" key="4">
    <source>
        <dbReference type="ARBA" id="ARBA00046271"/>
    </source>
</evidence>
<feature type="transmembrane region" description="Helical" evidence="6">
    <location>
        <begin position="118"/>
        <end position="139"/>
    </location>
</feature>
<dbReference type="RefSeq" id="XP_056507178.1">
    <property type="nucleotide sequence ID" value="XM_056660680.1"/>
</dbReference>
<evidence type="ECO:0000256" key="1">
    <source>
        <dbReference type="ARBA" id="ARBA00022593"/>
    </source>
</evidence>
<organism evidence="7 8">
    <name type="scientific">Penicillium alfredii</name>
    <dbReference type="NCBI Taxonomy" id="1506179"/>
    <lineage>
        <taxon>Eukaryota</taxon>
        <taxon>Fungi</taxon>
        <taxon>Dikarya</taxon>
        <taxon>Ascomycota</taxon>
        <taxon>Pezizomycotina</taxon>
        <taxon>Eurotiomycetes</taxon>
        <taxon>Eurotiomycetidae</taxon>
        <taxon>Eurotiales</taxon>
        <taxon>Aspergillaceae</taxon>
        <taxon>Penicillium</taxon>
    </lineage>
</organism>
<dbReference type="InterPro" id="IPR008733">
    <property type="entry name" value="PEX11"/>
</dbReference>
<comment type="subcellular location">
    <subcellularLocation>
        <location evidence="4">Peroxisome membrane</location>
    </subcellularLocation>
</comment>
<reference evidence="7" key="2">
    <citation type="journal article" date="2023" name="IMA Fungus">
        <title>Comparative genomic study of the Penicillium genus elucidates a diverse pangenome and 15 lateral gene transfer events.</title>
        <authorList>
            <person name="Petersen C."/>
            <person name="Sorensen T."/>
            <person name="Nielsen M.R."/>
            <person name="Sondergaard T.E."/>
            <person name="Sorensen J.L."/>
            <person name="Fitzpatrick D.A."/>
            <person name="Frisvad J.C."/>
            <person name="Nielsen K.L."/>
        </authorList>
    </citation>
    <scope>NUCLEOTIDE SEQUENCE</scope>
    <source>
        <strain evidence="7">IBT 34128</strain>
    </source>
</reference>
<dbReference type="PANTHER" id="PTHR12652">
    <property type="entry name" value="PEROXISOMAL BIOGENESIS FACTOR 11"/>
    <property type="match status" value="1"/>
</dbReference>
<feature type="transmembrane region" description="Helical" evidence="6">
    <location>
        <begin position="151"/>
        <end position="168"/>
    </location>
</feature>
<sequence>MMQHFSRFIKSGPGLEKTLRLIQAVAQIGAALSVGSLAVQLTTAKLQFSLGRFGLKTNFARAIDLWSRELLTAVMCSARKYFRFFNFIDSFQRVSVLLGKEGIGSVAAWLELAKWTCFGLYFVLEDLTILHAMSVYAVPWNDRVLREANQFWFYALLFSLAGGGWALLSAPTQQHKSASTKNHGGKKKSTKGQKLPAKSAPHHPQVPALVRQMVVDGCDLLIPGSFLGWIPTGDLVVGGTAVVSTVLTGRVIWEVV</sequence>
<protein>
    <submittedName>
        <fullName evidence="7">Peroxin-11B Pex11B-Penicillium chrysogenum</fullName>
    </submittedName>
</protein>
<dbReference type="OrthoDB" id="3636394at2759"/>
<gene>
    <name evidence="7" type="ORF">NUU61_010155</name>
</gene>
<accession>A0A9W9EHG9</accession>
<reference evidence="7" key="1">
    <citation type="submission" date="2022-11" db="EMBL/GenBank/DDBJ databases">
        <authorList>
            <person name="Petersen C."/>
        </authorList>
    </citation>
    <scope>NUCLEOTIDE SEQUENCE</scope>
    <source>
        <strain evidence="7">IBT 34128</strain>
    </source>
</reference>
<keyword evidence="1" id="KW-0962">Peroxisome biogenesis</keyword>
<evidence type="ECO:0000256" key="2">
    <source>
        <dbReference type="ARBA" id="ARBA00023136"/>
    </source>
</evidence>
<evidence type="ECO:0000256" key="6">
    <source>
        <dbReference type="SAM" id="Phobius"/>
    </source>
</evidence>
<dbReference type="PANTHER" id="PTHR12652:SF23">
    <property type="entry name" value="MICROBODY (PEROXISOME) PROLIFERATION PROTEIN PEROXIN 11B (EUROFUNG)"/>
    <property type="match status" value="1"/>
</dbReference>
<evidence type="ECO:0000313" key="8">
    <source>
        <dbReference type="Proteomes" id="UP001141434"/>
    </source>
</evidence>
<proteinExistence type="predicted"/>
<keyword evidence="6" id="KW-0812">Transmembrane</keyword>
<evidence type="ECO:0000313" key="7">
    <source>
        <dbReference type="EMBL" id="KAJ5081891.1"/>
    </source>
</evidence>